<dbReference type="GO" id="GO:0004721">
    <property type="term" value="F:phosphoprotein phosphatase activity"/>
    <property type="evidence" value="ECO:0007669"/>
    <property type="project" value="TreeGrafter"/>
</dbReference>
<organism evidence="9 10">
    <name type="scientific">Pseudobacter ginsenosidimutans</name>
    <dbReference type="NCBI Taxonomy" id="661488"/>
    <lineage>
        <taxon>Bacteria</taxon>
        <taxon>Pseudomonadati</taxon>
        <taxon>Bacteroidota</taxon>
        <taxon>Chitinophagia</taxon>
        <taxon>Chitinophagales</taxon>
        <taxon>Chitinophagaceae</taxon>
        <taxon>Pseudobacter</taxon>
    </lineage>
</organism>
<dbReference type="Gene3D" id="1.10.287.130">
    <property type="match status" value="1"/>
</dbReference>
<dbReference type="Proteomes" id="UP000293874">
    <property type="component" value="Unassembled WGS sequence"/>
</dbReference>
<evidence type="ECO:0000256" key="2">
    <source>
        <dbReference type="ARBA" id="ARBA00012438"/>
    </source>
</evidence>
<dbReference type="PRINTS" id="PR00344">
    <property type="entry name" value="BCTRLSENSOR"/>
</dbReference>
<dbReference type="PANTHER" id="PTHR45453:SF1">
    <property type="entry name" value="PHOSPHATE REGULON SENSOR PROTEIN PHOR"/>
    <property type="match status" value="1"/>
</dbReference>
<feature type="transmembrane region" description="Helical" evidence="7">
    <location>
        <begin position="9"/>
        <end position="32"/>
    </location>
</feature>
<dbReference type="PROSITE" id="PS50109">
    <property type="entry name" value="HIS_KIN"/>
    <property type="match status" value="1"/>
</dbReference>
<dbReference type="InterPro" id="IPR050351">
    <property type="entry name" value="BphY/WalK/GraS-like"/>
</dbReference>
<name>A0A4Q7MTB4_9BACT</name>
<keyword evidence="6" id="KW-0902">Two-component regulatory system</keyword>
<dbReference type="EC" id="2.7.13.3" evidence="2"/>
<keyword evidence="10" id="KW-1185">Reference proteome</keyword>
<evidence type="ECO:0000256" key="4">
    <source>
        <dbReference type="ARBA" id="ARBA00022679"/>
    </source>
</evidence>
<dbReference type="GO" id="GO:0016036">
    <property type="term" value="P:cellular response to phosphate starvation"/>
    <property type="evidence" value="ECO:0007669"/>
    <property type="project" value="TreeGrafter"/>
</dbReference>
<keyword evidence="7" id="KW-1133">Transmembrane helix</keyword>
<dbReference type="Gene3D" id="3.30.565.10">
    <property type="entry name" value="Histidine kinase-like ATPase, C-terminal domain"/>
    <property type="match status" value="1"/>
</dbReference>
<dbReference type="InterPro" id="IPR004358">
    <property type="entry name" value="Sig_transdc_His_kin-like_C"/>
</dbReference>
<evidence type="ECO:0000256" key="3">
    <source>
        <dbReference type="ARBA" id="ARBA00022553"/>
    </source>
</evidence>
<feature type="domain" description="Histidine kinase" evidence="8">
    <location>
        <begin position="112"/>
        <end position="324"/>
    </location>
</feature>
<dbReference type="RefSeq" id="WP_130542543.1">
    <property type="nucleotide sequence ID" value="NZ_CP042431.1"/>
</dbReference>
<comment type="catalytic activity">
    <reaction evidence="1">
        <text>ATP + protein L-histidine = ADP + protein N-phospho-L-histidine.</text>
        <dbReference type="EC" id="2.7.13.3"/>
    </reaction>
</comment>
<dbReference type="CDD" id="cd00075">
    <property type="entry name" value="HATPase"/>
    <property type="match status" value="1"/>
</dbReference>
<dbReference type="GO" id="GO:0005886">
    <property type="term" value="C:plasma membrane"/>
    <property type="evidence" value="ECO:0007669"/>
    <property type="project" value="TreeGrafter"/>
</dbReference>
<proteinExistence type="predicted"/>
<dbReference type="EMBL" id="SGXA01000002">
    <property type="protein sequence ID" value="RZS72092.1"/>
    <property type="molecule type" value="Genomic_DNA"/>
</dbReference>
<dbReference type="GO" id="GO:0000155">
    <property type="term" value="F:phosphorelay sensor kinase activity"/>
    <property type="evidence" value="ECO:0007669"/>
    <property type="project" value="InterPro"/>
</dbReference>
<dbReference type="InterPro" id="IPR003661">
    <property type="entry name" value="HisK_dim/P_dom"/>
</dbReference>
<keyword evidence="5" id="KW-0418">Kinase</keyword>
<dbReference type="SUPFAM" id="SSF47384">
    <property type="entry name" value="Homodimeric domain of signal transducing histidine kinase"/>
    <property type="match status" value="1"/>
</dbReference>
<evidence type="ECO:0000256" key="5">
    <source>
        <dbReference type="ARBA" id="ARBA00022777"/>
    </source>
</evidence>
<dbReference type="InterPro" id="IPR003594">
    <property type="entry name" value="HATPase_dom"/>
</dbReference>
<evidence type="ECO:0000313" key="10">
    <source>
        <dbReference type="Proteomes" id="UP000293874"/>
    </source>
</evidence>
<comment type="caution">
    <text evidence="9">The sequence shown here is derived from an EMBL/GenBank/DDBJ whole genome shotgun (WGS) entry which is preliminary data.</text>
</comment>
<dbReference type="PANTHER" id="PTHR45453">
    <property type="entry name" value="PHOSPHATE REGULON SENSOR PROTEIN PHOR"/>
    <property type="match status" value="1"/>
</dbReference>
<keyword evidence="7" id="KW-0812">Transmembrane</keyword>
<keyword evidence="7" id="KW-0472">Membrane</keyword>
<evidence type="ECO:0000313" key="9">
    <source>
        <dbReference type="EMBL" id="RZS72092.1"/>
    </source>
</evidence>
<dbReference type="SMART" id="SM00387">
    <property type="entry name" value="HATPase_c"/>
    <property type="match status" value="1"/>
</dbReference>
<dbReference type="CDD" id="cd00082">
    <property type="entry name" value="HisKA"/>
    <property type="match status" value="1"/>
</dbReference>
<sequence>MKASRKSRLFLASLAYWFLLVYIVAALVFWFFELNQQSDQMASYKISALILDDPDYLSKYEKIQDERKRKSAQFLGEGITFLVLTLLGAFYVYRAVRKQIKLQQQQQHFMMAVTHELKTPIAVAKLNLETLLKHQLDDQKKNKLLSMTLEETNRLNTLANNILVSSQLEGGRYRIAREEIDFSSLVQSAVQDFINRFPARKWITNIQADTELNGDPLLLQILVNNLVENAVKYSPKTAAIECRLFTKGKTLVLQVADEGPGIPDNEKNKVFEKFYRIGNENTRTAKGTGLGLFLCRKIAEDHRATIRVTDNTPTGCIFTVSFTL</sequence>
<dbReference type="SUPFAM" id="SSF55874">
    <property type="entry name" value="ATPase domain of HSP90 chaperone/DNA topoisomerase II/histidine kinase"/>
    <property type="match status" value="1"/>
</dbReference>
<evidence type="ECO:0000256" key="6">
    <source>
        <dbReference type="ARBA" id="ARBA00023012"/>
    </source>
</evidence>
<evidence type="ECO:0000256" key="1">
    <source>
        <dbReference type="ARBA" id="ARBA00000085"/>
    </source>
</evidence>
<keyword evidence="3" id="KW-0597">Phosphoprotein</keyword>
<dbReference type="Pfam" id="PF00512">
    <property type="entry name" value="HisKA"/>
    <property type="match status" value="1"/>
</dbReference>
<dbReference type="Pfam" id="PF02518">
    <property type="entry name" value="HATPase_c"/>
    <property type="match status" value="1"/>
</dbReference>
<dbReference type="OrthoDB" id="9804645at2"/>
<dbReference type="InterPro" id="IPR036890">
    <property type="entry name" value="HATPase_C_sf"/>
</dbReference>
<reference evidence="9 10" key="1">
    <citation type="submission" date="2019-02" db="EMBL/GenBank/DDBJ databases">
        <title>Genomic Encyclopedia of Type Strains, Phase IV (KMG-IV): sequencing the most valuable type-strain genomes for metagenomic binning, comparative biology and taxonomic classification.</title>
        <authorList>
            <person name="Goeker M."/>
        </authorList>
    </citation>
    <scope>NUCLEOTIDE SEQUENCE [LARGE SCALE GENOMIC DNA]</scope>
    <source>
        <strain evidence="9 10">DSM 18116</strain>
    </source>
</reference>
<dbReference type="SMART" id="SM00388">
    <property type="entry name" value="HisKA"/>
    <property type="match status" value="1"/>
</dbReference>
<evidence type="ECO:0000259" key="8">
    <source>
        <dbReference type="PROSITE" id="PS50109"/>
    </source>
</evidence>
<accession>A0A4Q7MTB4</accession>
<gene>
    <name evidence="9" type="ORF">EV199_4007</name>
</gene>
<dbReference type="InterPro" id="IPR005467">
    <property type="entry name" value="His_kinase_dom"/>
</dbReference>
<feature type="transmembrane region" description="Helical" evidence="7">
    <location>
        <begin position="74"/>
        <end position="93"/>
    </location>
</feature>
<dbReference type="InterPro" id="IPR036097">
    <property type="entry name" value="HisK_dim/P_sf"/>
</dbReference>
<dbReference type="AlphaFoldDB" id="A0A4Q7MTB4"/>
<dbReference type="FunFam" id="3.30.565.10:FF:000006">
    <property type="entry name" value="Sensor histidine kinase WalK"/>
    <property type="match status" value="1"/>
</dbReference>
<protein>
    <recommendedName>
        <fullName evidence="2">histidine kinase</fullName>
        <ecNumber evidence="2">2.7.13.3</ecNumber>
    </recommendedName>
</protein>
<evidence type="ECO:0000256" key="7">
    <source>
        <dbReference type="SAM" id="Phobius"/>
    </source>
</evidence>
<keyword evidence="4" id="KW-0808">Transferase</keyword>